<keyword evidence="2" id="KW-0624">Polysaccharide degradation</keyword>
<protein>
    <submittedName>
        <fullName evidence="9">Uncharacterized protein</fullName>
    </submittedName>
</protein>
<feature type="signal peptide" evidence="8">
    <location>
        <begin position="1"/>
        <end position="32"/>
    </location>
</feature>
<feature type="site" description="Important for catalytic activity, responsible for pKa modulation of the active site Glu and correct orientation of both the proton donor and substrate" evidence="7">
    <location>
        <position position="478"/>
    </location>
</feature>
<evidence type="ECO:0000256" key="2">
    <source>
        <dbReference type="ARBA" id="ARBA00022651"/>
    </source>
</evidence>
<accession>A0AAW8F3W5</accession>
<feature type="active site" description="Proton acceptor" evidence="6">
    <location>
        <position position="364"/>
    </location>
</feature>
<dbReference type="InterPro" id="IPR052176">
    <property type="entry name" value="Glycosyl_Hydrlase_43_Enz"/>
</dbReference>
<dbReference type="Gene3D" id="2.60.40.2700">
    <property type="match status" value="1"/>
</dbReference>
<dbReference type="Pfam" id="PF04616">
    <property type="entry name" value="Glyco_hydro_43"/>
    <property type="match status" value="1"/>
</dbReference>
<evidence type="ECO:0000256" key="6">
    <source>
        <dbReference type="PIRSR" id="PIRSR606710-1"/>
    </source>
</evidence>
<evidence type="ECO:0000256" key="5">
    <source>
        <dbReference type="ARBA" id="ARBA00023295"/>
    </source>
</evidence>
<dbReference type="InterPro" id="IPR006710">
    <property type="entry name" value="Glyco_hydro_43"/>
</dbReference>
<dbReference type="Proteomes" id="UP001244427">
    <property type="component" value="Unassembled WGS sequence"/>
</dbReference>
<sequence>MLLSARITRTASALLVAAIAAAGLCLATPAAAAGVDPQVIASYDFEDGTARDTSGHGNDLTLSGGAAIEAYGDKPIGGKALSTRGGTQHAAFPVGLFDGRDEFTISMNYKNRSSTGNFFTFAVGQDSDRYLFLRTRYQDLYAGITKASWQQESGATASLDSSVQGIWGNVTLTVSPTEIVVYYNGRPVATNSDVKTSISELGTNLQAYLGRSLYAADPYFNGAFDDITVWDRALDRADLLGSGVAEAVDTEQILTQRVSAEGGTSILDITLDHWASGGGATGELSDAADVRFDFLTHTGETLTAADGSPASEISDYSEPVRLTLTKADGTTVPYEVRVHTLVTPIRIPGQTDATGATGMKFFADPEIFADGGTYYIYPTTDGYSEWGGWTIHAFESTDLVNWTDKGVVVNLQDQNLDGTPDSGILPNRTKKAWAPAMAKRDGKYYLYFSGDGQTNVAVSDRPDGGFELTDSVVADSIDPATFRDPQTGTWYIAWGQSGINYAALNADMRSFDPATRVQQPITGYREGSYITAREYLGRWTYYYTYSVDDTNSPDYRVAYATATSMAGPWTYRGEILNKDVAKGILGTAHHSVLQIPGTDDWYVAYHAFLTDEMRPRLVDLTNGKQIATGNKRETRISRLTYTQPSAAEIAAGAVPLIQRIPVTYEGVLPETTPTVSVEGAAAVGSTLTAAFGDGWTASSWSWLRDGEPIVGADAAHYVVTAADAGHEISARGIGESATGVRNNDSTAPARTHPLTTAALAIPDAGIDVRLSVQTRCVAGRAAVVATVANETGEAMDAVVSSAFGTKTIMALADGRSTSATFSTRSASVSAGTVTVTVGGTAVEQTYSARSCQ</sequence>
<dbReference type="RefSeq" id="WP_307299177.1">
    <property type="nucleotide sequence ID" value="NZ_JAUSXV010000001.1"/>
</dbReference>
<comment type="caution">
    <text evidence="9">The sequence shown here is derived from an EMBL/GenBank/DDBJ whole genome shotgun (WGS) entry which is preliminary data.</text>
</comment>
<dbReference type="Gene3D" id="2.115.10.20">
    <property type="entry name" value="Glycosyl hydrolase domain, family 43"/>
    <property type="match status" value="1"/>
</dbReference>
<dbReference type="PANTHER" id="PTHR43772">
    <property type="entry name" value="ENDO-1,4-BETA-XYLANASE"/>
    <property type="match status" value="1"/>
</dbReference>
<dbReference type="GO" id="GO:0045493">
    <property type="term" value="P:xylan catabolic process"/>
    <property type="evidence" value="ECO:0007669"/>
    <property type="project" value="UniProtKB-KW"/>
</dbReference>
<dbReference type="Pfam" id="PF13385">
    <property type="entry name" value="Laminin_G_3"/>
    <property type="match status" value="1"/>
</dbReference>
<dbReference type="AlphaFoldDB" id="A0AAW8F3W5"/>
<evidence type="ECO:0000256" key="1">
    <source>
        <dbReference type="ARBA" id="ARBA00009865"/>
    </source>
</evidence>
<feature type="chain" id="PRO_5043880335" evidence="8">
    <location>
        <begin position="33"/>
        <end position="852"/>
    </location>
</feature>
<feature type="active site" description="Proton donor" evidence="6">
    <location>
        <position position="526"/>
    </location>
</feature>
<name>A0AAW8F3W5_9MICO</name>
<dbReference type="Gene3D" id="2.60.120.200">
    <property type="match status" value="1"/>
</dbReference>
<proteinExistence type="inferred from homology"/>
<reference evidence="9 10" key="1">
    <citation type="submission" date="2023-07" db="EMBL/GenBank/DDBJ databases">
        <title>Comparative genomics of wheat-associated soil bacteria to identify genetic determinants of phenazine resistance.</title>
        <authorList>
            <person name="Mouncey N."/>
        </authorList>
    </citation>
    <scope>NUCLEOTIDE SEQUENCE [LARGE SCALE GENOMIC DNA]</scope>
    <source>
        <strain evidence="9 10">W4I9-1</strain>
    </source>
</reference>
<keyword evidence="8" id="KW-0732">Signal</keyword>
<keyword evidence="5" id="KW-0326">Glycosidase</keyword>
<dbReference type="PANTHER" id="PTHR43772:SF2">
    <property type="entry name" value="PUTATIVE (AFU_ORTHOLOGUE AFUA_2G04480)-RELATED"/>
    <property type="match status" value="1"/>
</dbReference>
<dbReference type="SUPFAM" id="SSF75005">
    <property type="entry name" value="Arabinanase/levansucrase/invertase"/>
    <property type="match status" value="1"/>
</dbReference>
<comment type="similarity">
    <text evidence="1">Belongs to the glycosyl hydrolase 43 family.</text>
</comment>
<evidence type="ECO:0000313" key="9">
    <source>
        <dbReference type="EMBL" id="MDQ0649670.1"/>
    </source>
</evidence>
<organism evidence="9 10">
    <name type="scientific">Microbacterium natoriense</name>
    <dbReference type="NCBI Taxonomy" id="284570"/>
    <lineage>
        <taxon>Bacteria</taxon>
        <taxon>Bacillati</taxon>
        <taxon>Actinomycetota</taxon>
        <taxon>Actinomycetes</taxon>
        <taxon>Micrococcales</taxon>
        <taxon>Microbacteriaceae</taxon>
        <taxon>Microbacterium</taxon>
    </lineage>
</organism>
<dbReference type="EMBL" id="JAUSXV010000001">
    <property type="protein sequence ID" value="MDQ0649670.1"/>
    <property type="molecule type" value="Genomic_DNA"/>
</dbReference>
<evidence type="ECO:0000313" key="10">
    <source>
        <dbReference type="Proteomes" id="UP001244427"/>
    </source>
</evidence>
<keyword evidence="4" id="KW-0119">Carbohydrate metabolism</keyword>
<evidence type="ECO:0000256" key="7">
    <source>
        <dbReference type="PIRSR" id="PIRSR606710-2"/>
    </source>
</evidence>
<dbReference type="SUPFAM" id="SSF49899">
    <property type="entry name" value="Concanavalin A-like lectins/glucanases"/>
    <property type="match status" value="1"/>
</dbReference>
<dbReference type="GO" id="GO:0004553">
    <property type="term" value="F:hydrolase activity, hydrolyzing O-glycosyl compounds"/>
    <property type="evidence" value="ECO:0007669"/>
    <property type="project" value="InterPro"/>
</dbReference>
<keyword evidence="2" id="KW-0858">Xylan degradation</keyword>
<keyword evidence="3" id="KW-0378">Hydrolase</keyword>
<evidence type="ECO:0000256" key="8">
    <source>
        <dbReference type="SAM" id="SignalP"/>
    </source>
</evidence>
<gene>
    <name evidence="9" type="ORF">QFZ53_003866</name>
</gene>
<evidence type="ECO:0000256" key="4">
    <source>
        <dbReference type="ARBA" id="ARBA00023277"/>
    </source>
</evidence>
<dbReference type="InterPro" id="IPR013320">
    <property type="entry name" value="ConA-like_dom_sf"/>
</dbReference>
<evidence type="ECO:0000256" key="3">
    <source>
        <dbReference type="ARBA" id="ARBA00022801"/>
    </source>
</evidence>
<keyword evidence="10" id="KW-1185">Reference proteome</keyword>
<dbReference type="InterPro" id="IPR023296">
    <property type="entry name" value="Glyco_hydro_beta-prop_sf"/>
</dbReference>